<dbReference type="GO" id="GO:0015297">
    <property type="term" value="F:antiporter activity"/>
    <property type="evidence" value="ECO:0007669"/>
    <property type="project" value="InterPro"/>
</dbReference>
<feature type="transmembrane region" description="Helical" evidence="10">
    <location>
        <begin position="447"/>
        <end position="471"/>
    </location>
</feature>
<feature type="transmembrane region" description="Helical" evidence="10">
    <location>
        <begin position="122"/>
        <end position="146"/>
    </location>
</feature>
<accession>A0A6M0H476</accession>
<dbReference type="Pfam" id="PF01943">
    <property type="entry name" value="Polysacc_synt"/>
    <property type="match status" value="1"/>
</dbReference>
<feature type="transmembrane region" description="Helical" evidence="10">
    <location>
        <begin position="477"/>
        <end position="498"/>
    </location>
</feature>
<evidence type="ECO:0000256" key="6">
    <source>
        <dbReference type="ARBA" id="ARBA00022692"/>
    </source>
</evidence>
<protein>
    <recommendedName>
        <fullName evidence="4">Probable multidrug resistance protein NorM</fullName>
    </recommendedName>
    <alternativeName>
        <fullName evidence="9">Multidrug-efflux transporter</fullName>
    </alternativeName>
</protein>
<evidence type="ECO:0000256" key="7">
    <source>
        <dbReference type="ARBA" id="ARBA00022989"/>
    </source>
</evidence>
<name>A0A6M0H476_9CLOT</name>
<sequence length="508" mass="56193">MNSDSFYRDTFVLTISNLAMAVIRFIFSIVLSDKLGAEGVGLYGLIMPIYDLFCCLVCGGLVAAVSKEVSSYYGTNSYKNMNKSVRYTLSFILVWAIFVTIIMFALAPFFSKYIIKDIRTLYSLWVLCPALIFIALSSVLKGYFFGVMEVNTPAIIDIVEKALRLFVTLSLIDLFLLKDISKTVTATYSSFAIGEFVSFVLLYIFFKKSCKKFDYSLGQDKYVENGAQLLFNCLVVAFPLAVNGFLTTAISSVSTLLIPGRLVTAGMTHTLALEAIGKFCGMTLNIIFFPIVIVISMATILVPDISKNITKGNYSAVECRVNEVIKMCFILGISIMLVCLVIPTNLGMLFYKRNDLDAFIKAAAFSVPFLYGSSCTYGILNGLGKQKAILINSLITAVVELILMYILMAIPSINIFGFAIAIFASSLLGLILNILEINKSVHLSISIYKFFVICLLTLITAFLLRIFNAIIPNVNFIIKNIFLIFIGSGLFLSSIFIIRKNSDSCKNL</sequence>
<keyword evidence="6 10" id="KW-0812">Transmembrane</keyword>
<evidence type="ECO:0000256" key="9">
    <source>
        <dbReference type="ARBA" id="ARBA00031636"/>
    </source>
</evidence>
<dbReference type="NCBIfam" id="TIGR02900">
    <property type="entry name" value="spore_V_B"/>
    <property type="match status" value="1"/>
</dbReference>
<proteinExistence type="inferred from homology"/>
<evidence type="ECO:0000256" key="2">
    <source>
        <dbReference type="ARBA" id="ARBA00004141"/>
    </source>
</evidence>
<keyword evidence="5" id="KW-0813">Transport</keyword>
<dbReference type="RefSeq" id="WP_199869842.1">
    <property type="nucleotide sequence ID" value="NZ_JAAGPU010000013.1"/>
</dbReference>
<organism evidence="11 12">
    <name type="scientific">Clostridium senegalense</name>
    <dbReference type="NCBI Taxonomy" id="1465809"/>
    <lineage>
        <taxon>Bacteria</taxon>
        <taxon>Bacillati</taxon>
        <taxon>Bacillota</taxon>
        <taxon>Clostridia</taxon>
        <taxon>Eubacteriales</taxon>
        <taxon>Clostridiaceae</taxon>
        <taxon>Clostridium</taxon>
    </lineage>
</organism>
<evidence type="ECO:0000256" key="10">
    <source>
        <dbReference type="SAM" id="Phobius"/>
    </source>
</evidence>
<comment type="similarity">
    <text evidence="3">Belongs to the multi antimicrobial extrusion (MATE) (TC 2.A.66.1) family.</text>
</comment>
<dbReference type="InterPro" id="IPR014249">
    <property type="entry name" value="Spore_V_B"/>
</dbReference>
<dbReference type="AlphaFoldDB" id="A0A6M0H476"/>
<feature type="transmembrane region" description="Helical" evidence="10">
    <location>
        <begin position="43"/>
        <end position="66"/>
    </location>
</feature>
<reference evidence="11 12" key="1">
    <citation type="submission" date="2020-02" db="EMBL/GenBank/DDBJ databases">
        <title>Genome assembly of a novel Clostridium senegalense strain.</title>
        <authorList>
            <person name="Gupta T.B."/>
            <person name="Jauregui R."/>
            <person name="Maclean P."/>
            <person name="Nawarathana A."/>
            <person name="Brightwell G."/>
        </authorList>
    </citation>
    <scope>NUCLEOTIDE SEQUENCE [LARGE SCALE GENOMIC DNA]</scope>
    <source>
        <strain evidence="11 12">AGRFS4</strain>
    </source>
</reference>
<evidence type="ECO:0000256" key="1">
    <source>
        <dbReference type="ARBA" id="ARBA00003408"/>
    </source>
</evidence>
<evidence type="ECO:0000256" key="4">
    <source>
        <dbReference type="ARBA" id="ARBA00020268"/>
    </source>
</evidence>
<dbReference type="InterPro" id="IPR002797">
    <property type="entry name" value="Polysacc_synth"/>
</dbReference>
<gene>
    <name evidence="11" type="primary">spoVB</name>
    <name evidence="11" type="ORF">G3M99_08460</name>
</gene>
<comment type="caution">
    <text evidence="11">The sequence shown here is derived from an EMBL/GenBank/DDBJ whole genome shotgun (WGS) entry which is preliminary data.</text>
</comment>
<dbReference type="PANTHER" id="PTHR43298:SF2">
    <property type="entry name" value="FMN_FAD EXPORTER YEEO-RELATED"/>
    <property type="match status" value="1"/>
</dbReference>
<evidence type="ECO:0000256" key="5">
    <source>
        <dbReference type="ARBA" id="ARBA00022448"/>
    </source>
</evidence>
<feature type="transmembrane region" description="Helical" evidence="10">
    <location>
        <begin position="324"/>
        <end position="346"/>
    </location>
</feature>
<keyword evidence="7 10" id="KW-1133">Transmembrane helix</keyword>
<feature type="transmembrane region" description="Helical" evidence="10">
    <location>
        <begin position="282"/>
        <end position="303"/>
    </location>
</feature>
<dbReference type="Proteomes" id="UP000481872">
    <property type="component" value="Unassembled WGS sequence"/>
</dbReference>
<dbReference type="PIRSF" id="PIRSF038958">
    <property type="entry name" value="PG_synth_SpoVB"/>
    <property type="match status" value="1"/>
</dbReference>
<dbReference type="InterPro" id="IPR024923">
    <property type="entry name" value="PG_synth_SpoVB"/>
</dbReference>
<dbReference type="GO" id="GO:0042910">
    <property type="term" value="F:xenobiotic transmembrane transporter activity"/>
    <property type="evidence" value="ECO:0007669"/>
    <property type="project" value="InterPro"/>
</dbReference>
<comment type="function">
    <text evidence="1">Multidrug efflux pump.</text>
</comment>
<dbReference type="EMBL" id="JAAGPU010000013">
    <property type="protein sequence ID" value="NEU04883.1"/>
    <property type="molecule type" value="Genomic_DNA"/>
</dbReference>
<dbReference type="InterPro" id="IPR002528">
    <property type="entry name" value="MATE_fam"/>
</dbReference>
<feature type="transmembrane region" description="Helical" evidence="10">
    <location>
        <begin position="188"/>
        <end position="206"/>
    </location>
</feature>
<comment type="subcellular location">
    <subcellularLocation>
        <location evidence="2">Membrane</location>
        <topology evidence="2">Multi-pass membrane protein</topology>
    </subcellularLocation>
</comment>
<dbReference type="PANTHER" id="PTHR43298">
    <property type="entry name" value="MULTIDRUG RESISTANCE PROTEIN NORM-RELATED"/>
    <property type="match status" value="1"/>
</dbReference>
<feature type="transmembrane region" description="Helical" evidence="10">
    <location>
        <begin position="389"/>
        <end position="410"/>
    </location>
</feature>
<dbReference type="GO" id="GO:0005886">
    <property type="term" value="C:plasma membrane"/>
    <property type="evidence" value="ECO:0007669"/>
    <property type="project" value="TreeGrafter"/>
</dbReference>
<keyword evidence="8 10" id="KW-0472">Membrane</keyword>
<dbReference type="InterPro" id="IPR050222">
    <property type="entry name" value="MATE_MdtK"/>
</dbReference>
<dbReference type="Pfam" id="PF01554">
    <property type="entry name" value="MatE"/>
    <property type="match status" value="1"/>
</dbReference>
<feature type="transmembrane region" description="Helical" evidence="10">
    <location>
        <begin position="416"/>
        <end position="435"/>
    </location>
</feature>
<evidence type="ECO:0000313" key="12">
    <source>
        <dbReference type="Proteomes" id="UP000481872"/>
    </source>
</evidence>
<feature type="transmembrane region" description="Helical" evidence="10">
    <location>
        <begin position="358"/>
        <end position="380"/>
    </location>
</feature>
<feature type="transmembrane region" description="Helical" evidence="10">
    <location>
        <begin position="12"/>
        <end position="31"/>
    </location>
</feature>
<feature type="transmembrane region" description="Helical" evidence="10">
    <location>
        <begin position="87"/>
        <end position="110"/>
    </location>
</feature>
<evidence type="ECO:0000256" key="8">
    <source>
        <dbReference type="ARBA" id="ARBA00023136"/>
    </source>
</evidence>
<keyword evidence="12" id="KW-1185">Reference proteome</keyword>
<evidence type="ECO:0000256" key="3">
    <source>
        <dbReference type="ARBA" id="ARBA00010199"/>
    </source>
</evidence>
<feature type="transmembrane region" description="Helical" evidence="10">
    <location>
        <begin position="227"/>
        <end position="246"/>
    </location>
</feature>
<evidence type="ECO:0000313" key="11">
    <source>
        <dbReference type="EMBL" id="NEU04883.1"/>
    </source>
</evidence>